<organism evidence="2 3">
    <name type="scientific">Blastococcus xanthinilyticus</name>
    <dbReference type="NCBI Taxonomy" id="1564164"/>
    <lineage>
        <taxon>Bacteria</taxon>
        <taxon>Bacillati</taxon>
        <taxon>Actinomycetota</taxon>
        <taxon>Actinomycetes</taxon>
        <taxon>Geodermatophilales</taxon>
        <taxon>Geodermatophilaceae</taxon>
        <taxon>Blastococcus</taxon>
    </lineage>
</organism>
<accession>A0A5S5CPK6</accession>
<dbReference type="AlphaFoldDB" id="A0A5S5CPK6"/>
<comment type="caution">
    <text evidence="2">The sequence shown here is derived from an EMBL/GenBank/DDBJ whole genome shotgun (WGS) entry which is preliminary data.</text>
</comment>
<sequence>MSRPLLPSPAAEARGALPDAEAPAFDRLATAVLARPTAPLGPVLRALLPGTAGIRWLRQEQLAPATRPAALTAAQWGSLYRCWTSTAATPSGRGGASSGGRPSPHGHAPAARAAPRWH</sequence>
<dbReference type="RefSeq" id="WP_166534902.1">
    <property type="nucleotide sequence ID" value="NZ_VNHW01000017.1"/>
</dbReference>
<dbReference type="Proteomes" id="UP000322499">
    <property type="component" value="Unassembled WGS sequence"/>
</dbReference>
<evidence type="ECO:0000313" key="2">
    <source>
        <dbReference type="EMBL" id="TYP82905.1"/>
    </source>
</evidence>
<gene>
    <name evidence="2" type="ORF">BD833_11737</name>
</gene>
<feature type="region of interest" description="Disordered" evidence="1">
    <location>
        <begin position="88"/>
        <end position="118"/>
    </location>
</feature>
<evidence type="ECO:0000256" key="1">
    <source>
        <dbReference type="SAM" id="MobiDB-lite"/>
    </source>
</evidence>
<proteinExistence type="predicted"/>
<name>A0A5S5CPK6_9ACTN</name>
<evidence type="ECO:0000313" key="3">
    <source>
        <dbReference type="Proteomes" id="UP000322499"/>
    </source>
</evidence>
<dbReference type="EMBL" id="VNHW01000017">
    <property type="protein sequence ID" value="TYP82905.1"/>
    <property type="molecule type" value="Genomic_DNA"/>
</dbReference>
<protein>
    <submittedName>
        <fullName evidence="2">Uncharacterized protein</fullName>
    </submittedName>
</protein>
<feature type="compositionally biased region" description="Low complexity" evidence="1">
    <location>
        <begin position="99"/>
        <end position="118"/>
    </location>
</feature>
<reference evidence="2 3" key="1">
    <citation type="submission" date="2019-07" db="EMBL/GenBank/DDBJ databases">
        <title>Genomic Encyclopedia of Archaeal and Bacterial Type Strains, Phase II (KMG-II): from individual species to whole genera.</title>
        <authorList>
            <person name="Goeker M."/>
        </authorList>
    </citation>
    <scope>NUCLEOTIDE SEQUENCE [LARGE SCALE GENOMIC DNA]</scope>
    <source>
        <strain evidence="2 3">DSM 46842</strain>
    </source>
</reference>
<keyword evidence="3" id="KW-1185">Reference proteome</keyword>